<dbReference type="Proteomes" id="UP000234327">
    <property type="component" value="Unassembled WGS sequence"/>
</dbReference>
<evidence type="ECO:0000313" key="1">
    <source>
        <dbReference type="EMBL" id="SMX97232.1"/>
    </source>
</evidence>
<gene>
    <name evidence="1" type="ORF">BAURA63_03178</name>
</gene>
<sequence>MTRASSLLINTDGTYQNVSIGSNNDFATTIACEHIDCVTFAIPSASESIAVWVDDEGAFNHEANVLGTIIIKEICEAEADEYFTHQHVLYGPILITTGNESDEEWTLAETTKNTITTKLEAYLNADL</sequence>
<proteinExistence type="predicted"/>
<dbReference type="EMBL" id="FXYZ01000017">
    <property type="protein sequence ID" value="SMX97232.1"/>
    <property type="molecule type" value="Genomic_DNA"/>
</dbReference>
<protein>
    <recommendedName>
        <fullName evidence="3">DUF3846 domain-containing protein</fullName>
    </recommendedName>
</protein>
<evidence type="ECO:0000313" key="2">
    <source>
        <dbReference type="Proteomes" id="UP000234327"/>
    </source>
</evidence>
<reference evidence="1 2" key="1">
    <citation type="submission" date="2017-03" db="EMBL/GenBank/DDBJ databases">
        <authorList>
            <person name="Afonso C.L."/>
            <person name="Miller P.J."/>
            <person name="Scott M.A."/>
            <person name="Spackman E."/>
            <person name="Goraichik I."/>
            <person name="Dimitrov K.M."/>
            <person name="Suarez D.L."/>
            <person name="Swayne D.E."/>
        </authorList>
    </citation>
    <scope>NUCLEOTIDE SEQUENCE [LARGE SCALE GENOMIC DNA]</scope>
    <source>
        <strain evidence="2">6(3)</strain>
    </source>
</reference>
<dbReference type="AlphaFoldDB" id="A0A2H1KDH4"/>
<evidence type="ECO:0008006" key="3">
    <source>
        <dbReference type="Google" id="ProtNLM"/>
    </source>
</evidence>
<name>A0A2H1KDH4_BREAU</name>
<dbReference type="RefSeq" id="WP_101598663.1">
    <property type="nucleotide sequence ID" value="NZ_FXYZ01000017.1"/>
</dbReference>
<organism evidence="1 2">
    <name type="scientific">Brevibacterium aurantiacum</name>
    <dbReference type="NCBI Taxonomy" id="273384"/>
    <lineage>
        <taxon>Bacteria</taxon>
        <taxon>Bacillati</taxon>
        <taxon>Actinomycetota</taxon>
        <taxon>Actinomycetes</taxon>
        <taxon>Micrococcales</taxon>
        <taxon>Brevibacteriaceae</taxon>
        <taxon>Brevibacterium</taxon>
    </lineage>
</organism>
<accession>A0A2H1KDH4</accession>